<reference evidence="2" key="1">
    <citation type="journal article" date="2015" name="Genome">
        <title>Whole Genome Sequence of the Non-Microcystin-Producing Microcystis aeruginosa Strain NIES-44.</title>
        <authorList>
            <person name="Okano K."/>
            <person name="Miyata N."/>
            <person name="Ozaki Y."/>
        </authorList>
    </citation>
    <scope>NUCLEOTIDE SEQUENCE [LARGE SCALE GENOMIC DNA]</scope>
    <source>
        <strain evidence="2">NIES-44</strain>
    </source>
</reference>
<dbReference type="EMBL" id="BBPA01000019">
    <property type="protein sequence ID" value="GAL92215.1"/>
    <property type="molecule type" value="Genomic_DNA"/>
</dbReference>
<evidence type="ECO:0000313" key="2">
    <source>
        <dbReference type="Proteomes" id="UP000030321"/>
    </source>
</evidence>
<comment type="caution">
    <text evidence="1">The sequence shown here is derived from an EMBL/GenBank/DDBJ whole genome shotgun (WGS) entry which is preliminary data.</text>
</comment>
<accession>A0A0A1VR44</accession>
<gene>
    <name evidence="1" type="ORF">N44_00503</name>
</gene>
<organism evidence="1 2">
    <name type="scientific">Microcystis aeruginosa NIES-44</name>
    <dbReference type="NCBI Taxonomy" id="449439"/>
    <lineage>
        <taxon>Bacteria</taxon>
        <taxon>Bacillati</taxon>
        <taxon>Cyanobacteriota</taxon>
        <taxon>Cyanophyceae</taxon>
        <taxon>Oscillatoriophycideae</taxon>
        <taxon>Chroococcales</taxon>
        <taxon>Microcystaceae</taxon>
        <taxon>Microcystis</taxon>
    </lineage>
</organism>
<dbReference type="AlphaFoldDB" id="A0A0A1VR44"/>
<sequence length="57" mass="6564">MCYFSDIPFTYQRRSLIALSINQTLARRDRIEKIVIPPSGYGIMRDISVGKGAMIWN</sequence>
<name>A0A0A1VR44_MICAE</name>
<proteinExistence type="predicted"/>
<evidence type="ECO:0000313" key="1">
    <source>
        <dbReference type="EMBL" id="GAL92215.1"/>
    </source>
</evidence>
<protein>
    <submittedName>
        <fullName evidence="1">Uncharacterized protein</fullName>
    </submittedName>
</protein>
<dbReference type="Proteomes" id="UP000030321">
    <property type="component" value="Unassembled WGS sequence"/>
</dbReference>